<feature type="domain" description="Mycothiol-dependent maleylpyruvate isomerase metal-binding" evidence="1">
    <location>
        <begin position="15"/>
        <end position="115"/>
    </location>
</feature>
<keyword evidence="3" id="KW-1185">Reference proteome</keyword>
<dbReference type="NCBIfam" id="TIGR03083">
    <property type="entry name" value="maleylpyruvate isomerase family mycothiol-dependent enzyme"/>
    <property type="match status" value="1"/>
</dbReference>
<dbReference type="InterPro" id="IPR034660">
    <property type="entry name" value="DinB/YfiT-like"/>
</dbReference>
<proteinExistence type="predicted"/>
<dbReference type="Pfam" id="PF11716">
    <property type="entry name" value="MDMPI_N"/>
    <property type="match status" value="1"/>
</dbReference>
<dbReference type="SUPFAM" id="SSF109854">
    <property type="entry name" value="DinB/YfiT-like putative metalloenzymes"/>
    <property type="match status" value="1"/>
</dbReference>
<dbReference type="RefSeq" id="WP_161348462.1">
    <property type="nucleotide sequence ID" value="NZ_BMGW01000015.1"/>
</dbReference>
<dbReference type="EMBL" id="WWNR01000015">
    <property type="protein sequence ID" value="MZQ91076.1"/>
    <property type="molecule type" value="Genomic_DNA"/>
</dbReference>
<name>A0A6L8VMR1_9RHOB</name>
<dbReference type="InterPro" id="IPR024344">
    <property type="entry name" value="MDMPI_metal-binding"/>
</dbReference>
<sequence length="238" mass="25350">MTQEADDLLAEAALHSGNAAALLALTDETAAKAYFAAYWNHLDQGGDKRILEVGRSGGLSGPDLLDLWQAGTSKLATALRGTDPARRVPWAGQTMSARSLASARLMETWAHGQEVFDEFGVARHETDGIRAIMVLGVNTYDWSFRVNGLPVPTPRPALRLVAPSGAHWDFGEAGGETITGSAVEFCQVVAQTRNILDTGLQVNGVNATRWMALAQCFAGPPRTPPPAGTRFRKAPAGN</sequence>
<evidence type="ECO:0000313" key="2">
    <source>
        <dbReference type="EMBL" id="MZQ91076.1"/>
    </source>
</evidence>
<dbReference type="GO" id="GO:0046872">
    <property type="term" value="F:metal ion binding"/>
    <property type="evidence" value="ECO:0007669"/>
    <property type="project" value="InterPro"/>
</dbReference>
<dbReference type="AlphaFoldDB" id="A0A6L8VMR1"/>
<dbReference type="GO" id="GO:0016853">
    <property type="term" value="F:isomerase activity"/>
    <property type="evidence" value="ECO:0007669"/>
    <property type="project" value="UniProtKB-KW"/>
</dbReference>
<dbReference type="Gene3D" id="1.20.120.450">
    <property type="entry name" value="dinb family like domain"/>
    <property type="match status" value="1"/>
</dbReference>
<dbReference type="Proteomes" id="UP000477083">
    <property type="component" value="Unassembled WGS sequence"/>
</dbReference>
<evidence type="ECO:0000259" key="1">
    <source>
        <dbReference type="Pfam" id="PF11716"/>
    </source>
</evidence>
<accession>A0A6L8VMR1</accession>
<dbReference type="InterPro" id="IPR017517">
    <property type="entry name" value="Maleyloyr_isom"/>
</dbReference>
<keyword evidence="2" id="KW-0413">Isomerase</keyword>
<comment type="caution">
    <text evidence="2">The sequence shown here is derived from an EMBL/GenBank/DDBJ whole genome shotgun (WGS) entry which is preliminary data.</text>
</comment>
<evidence type="ECO:0000313" key="3">
    <source>
        <dbReference type="Proteomes" id="UP000477083"/>
    </source>
</evidence>
<protein>
    <submittedName>
        <fullName evidence="2">Maleylpyruvate isomerase family mycothiol-dependent enzyme</fullName>
    </submittedName>
</protein>
<keyword evidence="2" id="KW-0670">Pyruvate</keyword>
<dbReference type="OrthoDB" id="113180at2"/>
<reference evidence="2 3" key="1">
    <citation type="submission" date="2020-01" db="EMBL/GenBank/DDBJ databases">
        <title>Frigidibacter albus SP32T (=CGMCC 1.13995T).</title>
        <authorList>
            <person name="Liao X."/>
        </authorList>
    </citation>
    <scope>NUCLEOTIDE SEQUENCE [LARGE SCALE GENOMIC DNA]</scope>
    <source>
        <strain evidence="2 3">SP32</strain>
    </source>
</reference>
<organism evidence="2 3">
    <name type="scientific">Frigidibacter albus</name>
    <dbReference type="NCBI Taxonomy" id="1465486"/>
    <lineage>
        <taxon>Bacteria</taxon>
        <taxon>Pseudomonadati</taxon>
        <taxon>Pseudomonadota</taxon>
        <taxon>Alphaproteobacteria</taxon>
        <taxon>Rhodobacterales</taxon>
        <taxon>Paracoccaceae</taxon>
        <taxon>Frigidibacter</taxon>
    </lineage>
</organism>
<gene>
    <name evidence="2" type="ORF">GS660_18455</name>
</gene>